<protein>
    <submittedName>
        <fullName evidence="2">Uncharacterized protein</fullName>
    </submittedName>
</protein>
<reference evidence="2" key="1">
    <citation type="journal article" date="2020" name="bioRxiv">
        <title>Comparative genomics of Chlamydomonas.</title>
        <authorList>
            <person name="Craig R.J."/>
            <person name="Hasan A.R."/>
            <person name="Ness R.W."/>
            <person name="Keightley P.D."/>
        </authorList>
    </citation>
    <scope>NUCLEOTIDE SEQUENCE</scope>
    <source>
        <strain evidence="2">SAG 7.73</strain>
    </source>
</reference>
<gene>
    <name evidence="2" type="ORF">HXX76_005228</name>
</gene>
<accession>A0A835THZ0</accession>
<feature type="region of interest" description="Disordered" evidence="1">
    <location>
        <begin position="317"/>
        <end position="346"/>
    </location>
</feature>
<feature type="region of interest" description="Disordered" evidence="1">
    <location>
        <begin position="40"/>
        <end position="60"/>
    </location>
</feature>
<dbReference type="OrthoDB" id="540721at2759"/>
<evidence type="ECO:0000313" key="2">
    <source>
        <dbReference type="EMBL" id="KAG2438681.1"/>
    </source>
</evidence>
<proteinExistence type="predicted"/>
<comment type="caution">
    <text evidence="2">The sequence shown here is derived from an EMBL/GenBank/DDBJ whole genome shotgun (WGS) entry which is preliminary data.</text>
</comment>
<evidence type="ECO:0000256" key="1">
    <source>
        <dbReference type="SAM" id="MobiDB-lite"/>
    </source>
</evidence>
<keyword evidence="3" id="KW-1185">Reference proteome</keyword>
<evidence type="ECO:0000313" key="3">
    <source>
        <dbReference type="Proteomes" id="UP000650467"/>
    </source>
</evidence>
<dbReference type="EMBL" id="JAEHOC010000009">
    <property type="protein sequence ID" value="KAG2438681.1"/>
    <property type="molecule type" value="Genomic_DNA"/>
</dbReference>
<sequence>MLKSSSFLGGLGCQTRVQRNFPARSNRNLRVTARATAERAALQRSTPSADAVAEESPARPYEASLPYQAATQRLDELLEQASWCSEDEALQHEVSSLIPELKLTLATNVGSLMALSAFVLCWVTGEDPLGGITLHSHSLDAAALGAGFAAPLLLCSVLSRLAPVRAAFPVLADLQDTTAGVVRPLLNDLDNTQLLLLALVLVPPALMLLLPTVHGCLAVAGAIAAVDLTQPLPGLEGGGRRLPVEWLGAQGWLHVPLAARRVLGALVPALCSAFYAGHVATRRLDVNVHQAWALREAWAGADRYFLHAAAERVAERPEILKPGSRSSGAAPAAPAARPAAAPPAQGMGGPVTVTFASMGSGEPAAWGAGAAELEEAAEEAPPPGALRQLGADMADAFRTVSALWMLSRRRVARLGYVLTCLNVSYLYIIWHTTHDLAAPITAGLLLALTELLLIQHYDVGGASVRSRPAAAGAAAPERNGGDRD</sequence>
<dbReference type="Proteomes" id="UP000650467">
    <property type="component" value="Unassembled WGS sequence"/>
</dbReference>
<organism evidence="2 3">
    <name type="scientific">Chlamydomonas incerta</name>
    <dbReference type="NCBI Taxonomy" id="51695"/>
    <lineage>
        <taxon>Eukaryota</taxon>
        <taxon>Viridiplantae</taxon>
        <taxon>Chlorophyta</taxon>
        <taxon>core chlorophytes</taxon>
        <taxon>Chlorophyceae</taxon>
        <taxon>CS clade</taxon>
        <taxon>Chlamydomonadales</taxon>
        <taxon>Chlamydomonadaceae</taxon>
        <taxon>Chlamydomonas</taxon>
    </lineage>
</organism>
<feature type="compositionally biased region" description="Low complexity" evidence="1">
    <location>
        <begin position="322"/>
        <end position="344"/>
    </location>
</feature>
<dbReference type="AlphaFoldDB" id="A0A835THZ0"/>
<name>A0A835THZ0_CHLIN</name>